<comment type="caution">
    <text evidence="2">The sequence shown here is derived from an EMBL/GenBank/DDBJ whole genome shotgun (WGS) entry which is preliminary data.</text>
</comment>
<name>A0A392M234_9FABA</name>
<dbReference type="EMBL" id="LXQA010002202">
    <property type="protein sequence ID" value="MCH81360.1"/>
    <property type="molecule type" value="Genomic_DNA"/>
</dbReference>
<dbReference type="AlphaFoldDB" id="A0A392M234"/>
<keyword evidence="3" id="KW-1185">Reference proteome</keyword>
<evidence type="ECO:0000313" key="2">
    <source>
        <dbReference type="EMBL" id="MCH81360.1"/>
    </source>
</evidence>
<accession>A0A392M234</accession>
<dbReference type="Proteomes" id="UP000265520">
    <property type="component" value="Unassembled WGS sequence"/>
</dbReference>
<evidence type="ECO:0000256" key="1">
    <source>
        <dbReference type="SAM" id="MobiDB-lite"/>
    </source>
</evidence>
<gene>
    <name evidence="2" type="ORF">A2U01_0002146</name>
</gene>
<reference evidence="2 3" key="1">
    <citation type="journal article" date="2018" name="Front. Plant Sci.">
        <title>Red Clover (Trifolium pratense) and Zigzag Clover (T. medium) - A Picture of Genomic Similarities and Differences.</title>
        <authorList>
            <person name="Dluhosova J."/>
            <person name="Istvanek J."/>
            <person name="Nedelnik J."/>
            <person name="Repkova J."/>
        </authorList>
    </citation>
    <scope>NUCLEOTIDE SEQUENCE [LARGE SCALE GENOMIC DNA]</scope>
    <source>
        <strain evidence="3">cv. 10/8</strain>
        <tissue evidence="2">Leaf</tissue>
    </source>
</reference>
<organism evidence="2 3">
    <name type="scientific">Trifolium medium</name>
    <dbReference type="NCBI Taxonomy" id="97028"/>
    <lineage>
        <taxon>Eukaryota</taxon>
        <taxon>Viridiplantae</taxon>
        <taxon>Streptophyta</taxon>
        <taxon>Embryophyta</taxon>
        <taxon>Tracheophyta</taxon>
        <taxon>Spermatophyta</taxon>
        <taxon>Magnoliopsida</taxon>
        <taxon>eudicotyledons</taxon>
        <taxon>Gunneridae</taxon>
        <taxon>Pentapetalae</taxon>
        <taxon>rosids</taxon>
        <taxon>fabids</taxon>
        <taxon>Fabales</taxon>
        <taxon>Fabaceae</taxon>
        <taxon>Papilionoideae</taxon>
        <taxon>50 kb inversion clade</taxon>
        <taxon>NPAAA clade</taxon>
        <taxon>Hologalegina</taxon>
        <taxon>IRL clade</taxon>
        <taxon>Trifolieae</taxon>
        <taxon>Trifolium</taxon>
    </lineage>
</organism>
<feature type="region of interest" description="Disordered" evidence="1">
    <location>
        <begin position="46"/>
        <end position="71"/>
    </location>
</feature>
<proteinExistence type="predicted"/>
<protein>
    <submittedName>
        <fullName evidence="2">Uncharacterized protein</fullName>
    </submittedName>
</protein>
<evidence type="ECO:0000313" key="3">
    <source>
        <dbReference type="Proteomes" id="UP000265520"/>
    </source>
</evidence>
<sequence length="71" mass="8277">MARTTAQQGGIRRRQQLMQHNGGSEWWIMQRLVRVKSEEVNNSWTMLDPKSEEGNNLRNNSVVEVTNHLDN</sequence>